<dbReference type="Gene3D" id="3.40.50.300">
    <property type="entry name" value="P-loop containing nucleotide triphosphate hydrolases"/>
    <property type="match status" value="1"/>
</dbReference>
<comment type="pathway">
    <text evidence="1 4">Cofactor biosynthesis; adenosylcobalamin biosynthesis.</text>
</comment>
<feature type="active site" evidence="4">
    <location>
        <position position="432"/>
    </location>
</feature>
<organism evidence="7 8">
    <name type="scientific">Gandjariella thermophila</name>
    <dbReference type="NCBI Taxonomy" id="1931992"/>
    <lineage>
        <taxon>Bacteria</taxon>
        <taxon>Bacillati</taxon>
        <taxon>Actinomycetota</taxon>
        <taxon>Actinomycetes</taxon>
        <taxon>Pseudonocardiales</taxon>
        <taxon>Pseudonocardiaceae</taxon>
        <taxon>Gandjariella</taxon>
    </lineage>
</organism>
<dbReference type="UniPathway" id="UPA00148"/>
<dbReference type="CDD" id="cd05389">
    <property type="entry name" value="CobQ_N"/>
    <property type="match status" value="1"/>
</dbReference>
<dbReference type="InterPro" id="IPR033949">
    <property type="entry name" value="CobQ_GATase1"/>
</dbReference>
<dbReference type="SUPFAM" id="SSF52317">
    <property type="entry name" value="Class I glutamine amidotransferase-like"/>
    <property type="match status" value="1"/>
</dbReference>
<dbReference type="Pfam" id="PF01656">
    <property type="entry name" value="CbiA"/>
    <property type="match status" value="1"/>
</dbReference>
<proteinExistence type="inferred from homology"/>
<accession>A0A4D4J657</accession>
<dbReference type="PANTHER" id="PTHR21343">
    <property type="entry name" value="DETHIOBIOTIN SYNTHETASE"/>
    <property type="match status" value="1"/>
</dbReference>
<dbReference type="GO" id="GO:0015420">
    <property type="term" value="F:ABC-type vitamin B12 transporter activity"/>
    <property type="evidence" value="ECO:0007669"/>
    <property type="project" value="UniProtKB-UniRule"/>
</dbReference>
<dbReference type="EMBL" id="BJFL01000008">
    <property type="protein sequence ID" value="GDY30582.1"/>
    <property type="molecule type" value="Genomic_DNA"/>
</dbReference>
<comment type="caution">
    <text evidence="7">The sequence shown here is derived from an EMBL/GenBank/DDBJ whole genome shotgun (WGS) entry which is preliminary data.</text>
</comment>
<dbReference type="InterPro" id="IPR004459">
    <property type="entry name" value="CobQ_synth"/>
</dbReference>
<name>A0A4D4J657_9PSEU</name>
<evidence type="ECO:0000256" key="3">
    <source>
        <dbReference type="ARBA" id="ARBA00022962"/>
    </source>
</evidence>
<evidence type="ECO:0000313" key="8">
    <source>
        <dbReference type="Proteomes" id="UP000298860"/>
    </source>
</evidence>
<dbReference type="InterPro" id="IPR027417">
    <property type="entry name" value="P-loop_NTPase"/>
</dbReference>
<feature type="domain" description="CobQ/CobB/MinD/ParA nucleotide binding" evidence="5">
    <location>
        <begin position="7"/>
        <end position="232"/>
    </location>
</feature>
<dbReference type="SUPFAM" id="SSF52540">
    <property type="entry name" value="P-loop containing nucleoside triphosphate hydrolases"/>
    <property type="match status" value="1"/>
</dbReference>
<protein>
    <recommendedName>
        <fullName evidence="4">Cobyric acid synthase</fullName>
    </recommendedName>
</protein>
<evidence type="ECO:0000259" key="5">
    <source>
        <dbReference type="Pfam" id="PF01656"/>
    </source>
</evidence>
<dbReference type="InterPro" id="IPR047045">
    <property type="entry name" value="CobQ_N"/>
</dbReference>
<evidence type="ECO:0000259" key="6">
    <source>
        <dbReference type="Pfam" id="PF07685"/>
    </source>
</evidence>
<evidence type="ECO:0000256" key="1">
    <source>
        <dbReference type="ARBA" id="ARBA00004953"/>
    </source>
</evidence>
<sequence length="517" mass="53971">MVGGALLVAGTTSDSGKSVLVAGLCRWLARRGVRVAPFKAQNMSNNSMVTPDGGEIGRAQALQAAAAGLEPSVRFNPVLLKPGGDRTSQVVVLGRAVGEVRALSYPERKAELLRVVLSTLDTLRADFDVVVCEGAGSPAEINLRAHDIANMGLARAAGLPVLVVGDIDRGGVFAHLFGTLALLDPADQALVAGFVINKFRGDPALLEPGLRQLDALTGRPVLGVLPWREELWLDAEDSLSYVADGVIGRPAPPVGEQWLRVAVVRLPRISNATDAEALACEPGVAVRFVTEPSRLADADLVVLPGSKATVADLAWLRQTGLADAISAHVRAGRPLLGICGGYQMLGTRIDDRVESGAGEVGGLGLLGVDLVFEPDKTLRRPAGVAMGEPVRGYEIHHGRVARRRDDLAGLVELPGGEVEGALAGPVAATHWHGLLENDAFRRAFLRWAAERAGRDGFRAAEGVSFAAARAAQLDLLGDLVADHLDTEAVLRLLESGAPGGLPTLPPGAPPSDAVPVG</sequence>
<comment type="function">
    <text evidence="4">Catalyzes amidations at positions B, D, E, and G on adenosylcobyrinic A,C-diamide. NH(2) groups are provided by glutamine, and one molecule of ATP is hydrogenolyzed for each amidation.</text>
</comment>
<dbReference type="Gene3D" id="3.40.50.880">
    <property type="match status" value="1"/>
</dbReference>
<evidence type="ECO:0000256" key="2">
    <source>
        <dbReference type="ARBA" id="ARBA00022573"/>
    </source>
</evidence>
<keyword evidence="3 4" id="KW-0315">Glutamine amidotransferase</keyword>
<dbReference type="AlphaFoldDB" id="A0A4D4J657"/>
<dbReference type="NCBIfam" id="TIGR00313">
    <property type="entry name" value="cobQ"/>
    <property type="match status" value="1"/>
</dbReference>
<dbReference type="Pfam" id="PF07685">
    <property type="entry name" value="GATase_3"/>
    <property type="match status" value="1"/>
</dbReference>
<keyword evidence="8" id="KW-1185">Reference proteome</keyword>
<reference evidence="8" key="1">
    <citation type="submission" date="2019-04" db="EMBL/GenBank/DDBJ databases">
        <title>Draft genome sequence of Pseudonocardiaceae bacterium SL3-2-4.</title>
        <authorList>
            <person name="Ningsih F."/>
            <person name="Yokota A."/>
            <person name="Sakai Y."/>
            <person name="Nanatani K."/>
            <person name="Yabe S."/>
            <person name="Oetari A."/>
            <person name="Sjamsuridzal W."/>
        </authorList>
    </citation>
    <scope>NUCLEOTIDE SEQUENCE [LARGE SCALE GENOMIC DNA]</scope>
    <source>
        <strain evidence="8">SL3-2-4</strain>
    </source>
</reference>
<dbReference type="GO" id="GO:0003824">
    <property type="term" value="F:catalytic activity"/>
    <property type="evidence" value="ECO:0007669"/>
    <property type="project" value="InterPro"/>
</dbReference>
<dbReference type="InterPro" id="IPR029062">
    <property type="entry name" value="Class_I_gatase-like"/>
</dbReference>
<dbReference type="CDD" id="cd01750">
    <property type="entry name" value="GATase1_CobQ"/>
    <property type="match status" value="1"/>
</dbReference>
<feature type="domain" description="CobB/CobQ-like glutamine amidotransferase" evidence="6">
    <location>
        <begin position="260"/>
        <end position="439"/>
    </location>
</feature>
<dbReference type="PANTHER" id="PTHR21343:SF1">
    <property type="entry name" value="COBYRIC ACID SYNTHASE"/>
    <property type="match status" value="1"/>
</dbReference>
<dbReference type="PROSITE" id="PS51273">
    <property type="entry name" value="GATASE_TYPE_1"/>
    <property type="match status" value="1"/>
</dbReference>
<feature type="active site" description="Nucleophile" evidence="4">
    <location>
        <position position="339"/>
    </location>
</feature>
<keyword evidence="2 4" id="KW-0169">Cobalamin biosynthesis</keyword>
<dbReference type="Proteomes" id="UP000298860">
    <property type="component" value="Unassembled WGS sequence"/>
</dbReference>
<comment type="similarity">
    <text evidence="4">Belongs to the CobB/CobQ family. CobQ subfamily.</text>
</comment>
<dbReference type="PROSITE" id="PS51274">
    <property type="entry name" value="GATASE_COBBQ"/>
    <property type="match status" value="1"/>
</dbReference>
<dbReference type="GO" id="GO:0009236">
    <property type="term" value="P:cobalamin biosynthetic process"/>
    <property type="evidence" value="ECO:0007669"/>
    <property type="project" value="UniProtKB-UniRule"/>
</dbReference>
<gene>
    <name evidence="4 7" type="primary">cobQ</name>
    <name evidence="7" type="ORF">GTS_22150</name>
</gene>
<dbReference type="NCBIfam" id="NF001989">
    <property type="entry name" value="PRK00784.1"/>
    <property type="match status" value="1"/>
</dbReference>
<evidence type="ECO:0000256" key="4">
    <source>
        <dbReference type="HAMAP-Rule" id="MF_00028"/>
    </source>
</evidence>
<evidence type="ECO:0000313" key="7">
    <source>
        <dbReference type="EMBL" id="GDY30582.1"/>
    </source>
</evidence>
<dbReference type="HAMAP" id="MF_00028">
    <property type="entry name" value="CobQ"/>
    <property type="match status" value="1"/>
</dbReference>
<dbReference type="InterPro" id="IPR011698">
    <property type="entry name" value="GATase_3"/>
</dbReference>
<dbReference type="InterPro" id="IPR002586">
    <property type="entry name" value="CobQ/CobB/MinD/ParA_Nub-bd_dom"/>
</dbReference>